<proteinExistence type="predicted"/>
<evidence type="ECO:0000313" key="2">
    <source>
        <dbReference type="Proteomes" id="UP000683360"/>
    </source>
</evidence>
<organism evidence="1 2">
    <name type="scientific">Mytilus edulis</name>
    <name type="common">Blue mussel</name>
    <dbReference type="NCBI Taxonomy" id="6550"/>
    <lineage>
        <taxon>Eukaryota</taxon>
        <taxon>Metazoa</taxon>
        <taxon>Spiralia</taxon>
        <taxon>Lophotrochozoa</taxon>
        <taxon>Mollusca</taxon>
        <taxon>Bivalvia</taxon>
        <taxon>Autobranchia</taxon>
        <taxon>Pteriomorphia</taxon>
        <taxon>Mytilida</taxon>
        <taxon>Mytiloidea</taxon>
        <taxon>Mytilidae</taxon>
        <taxon>Mytilinae</taxon>
        <taxon>Mytilus</taxon>
    </lineage>
</organism>
<keyword evidence="2" id="KW-1185">Reference proteome</keyword>
<reference evidence="1" key="1">
    <citation type="submission" date="2021-03" db="EMBL/GenBank/DDBJ databases">
        <authorList>
            <person name="Bekaert M."/>
        </authorList>
    </citation>
    <scope>NUCLEOTIDE SEQUENCE</scope>
</reference>
<gene>
    <name evidence="1" type="ORF">MEDL_30431</name>
</gene>
<protein>
    <submittedName>
        <fullName evidence="1">Uncharacterized protein</fullName>
    </submittedName>
</protein>
<dbReference type="Proteomes" id="UP000683360">
    <property type="component" value="Unassembled WGS sequence"/>
</dbReference>
<dbReference type="AlphaFoldDB" id="A0A8S3S4I3"/>
<comment type="caution">
    <text evidence="1">The sequence shown here is derived from an EMBL/GenBank/DDBJ whole genome shotgun (WGS) entry which is preliminary data.</text>
</comment>
<evidence type="ECO:0000313" key="1">
    <source>
        <dbReference type="EMBL" id="CAG2216753.1"/>
    </source>
</evidence>
<sequence>MLEVRKDESLEGLNQQLNAISCNNNSILSKCRPLNELQQEGKDLMMDMLEELAEKAPILFNVLVAAAGKISSSVLAPISSVYGLLMFQRNHMMSAWQRCISAKFYKAMYDKGSVRSEGSLAYFKAKLQRTDVSGKVKGHFKSHMAFLSFTGESVIAEQGRQFISDLDIEIEDGDDKFEV</sequence>
<accession>A0A8S3S4I3</accession>
<dbReference type="EMBL" id="CAJPWZ010001489">
    <property type="protein sequence ID" value="CAG2216753.1"/>
    <property type="molecule type" value="Genomic_DNA"/>
</dbReference>
<name>A0A8S3S4I3_MYTED</name>